<proteinExistence type="predicted"/>
<name>A0A1H1T030_9MICO</name>
<dbReference type="STRING" id="684552.SAMN04489719_2543"/>
<feature type="transmembrane region" description="Helical" evidence="2">
    <location>
        <begin position="118"/>
        <end position="140"/>
    </location>
</feature>
<evidence type="ECO:0000313" key="3">
    <source>
        <dbReference type="EMBL" id="SDS53627.1"/>
    </source>
</evidence>
<dbReference type="OrthoDB" id="5194448at2"/>
<dbReference type="RefSeq" id="WP_157674356.1">
    <property type="nucleotide sequence ID" value="NZ_LT629734.1"/>
</dbReference>
<feature type="compositionally biased region" description="Basic and acidic residues" evidence="1">
    <location>
        <begin position="7"/>
        <end position="22"/>
    </location>
</feature>
<dbReference type="Pfam" id="PF11241">
    <property type="entry name" value="DUF3043"/>
    <property type="match status" value="1"/>
</dbReference>
<evidence type="ECO:0000256" key="2">
    <source>
        <dbReference type="SAM" id="Phobius"/>
    </source>
</evidence>
<organism evidence="3 4">
    <name type="scientific">Agrococcus carbonis</name>
    <dbReference type="NCBI Taxonomy" id="684552"/>
    <lineage>
        <taxon>Bacteria</taxon>
        <taxon>Bacillati</taxon>
        <taxon>Actinomycetota</taxon>
        <taxon>Actinomycetes</taxon>
        <taxon>Micrococcales</taxon>
        <taxon>Microbacteriaceae</taxon>
        <taxon>Agrococcus</taxon>
    </lineage>
</organism>
<sequence>MALFSRSADDKAQPEPQPEARRTPKQSEQVARNRRPLVPEDRKEARRQVQQKMRAEREKARLGFERGEDKYLPARDKGPVRKYVRDFVDARLSIGTLAMPMMIVVLVLTFINDPQWRMIANLVLWGFVAIVVLDSVLLAWQLRRAIRAKFGEKDAKGHGWYATMRSVQLPFMRMPKPQTKLFKYPE</sequence>
<feature type="transmembrane region" description="Helical" evidence="2">
    <location>
        <begin position="92"/>
        <end position="112"/>
    </location>
</feature>
<dbReference type="EMBL" id="LT629734">
    <property type="protein sequence ID" value="SDS53627.1"/>
    <property type="molecule type" value="Genomic_DNA"/>
</dbReference>
<feature type="compositionally biased region" description="Basic and acidic residues" evidence="1">
    <location>
        <begin position="37"/>
        <end position="59"/>
    </location>
</feature>
<feature type="region of interest" description="Disordered" evidence="1">
    <location>
        <begin position="1"/>
        <end position="59"/>
    </location>
</feature>
<reference evidence="4" key="1">
    <citation type="submission" date="2016-10" db="EMBL/GenBank/DDBJ databases">
        <authorList>
            <person name="Varghese N."/>
            <person name="Submissions S."/>
        </authorList>
    </citation>
    <scope>NUCLEOTIDE SEQUENCE [LARGE SCALE GENOMIC DNA]</scope>
    <source>
        <strain evidence="4">DSM 22965</strain>
    </source>
</reference>
<dbReference type="Proteomes" id="UP000199649">
    <property type="component" value="Chromosome I"/>
</dbReference>
<gene>
    <name evidence="3" type="ORF">SAMN04489719_2543</name>
</gene>
<keyword evidence="2" id="KW-0812">Transmembrane</keyword>
<dbReference type="InterPro" id="IPR021403">
    <property type="entry name" value="DUF3043"/>
</dbReference>
<accession>A0A1H1T030</accession>
<protein>
    <recommendedName>
        <fullName evidence="5">DUF3043 domain-containing protein</fullName>
    </recommendedName>
</protein>
<evidence type="ECO:0000313" key="4">
    <source>
        <dbReference type="Proteomes" id="UP000199649"/>
    </source>
</evidence>
<keyword evidence="2" id="KW-0472">Membrane</keyword>
<dbReference type="AlphaFoldDB" id="A0A1H1T030"/>
<evidence type="ECO:0000256" key="1">
    <source>
        <dbReference type="SAM" id="MobiDB-lite"/>
    </source>
</evidence>
<keyword evidence="4" id="KW-1185">Reference proteome</keyword>
<keyword evidence="2" id="KW-1133">Transmembrane helix</keyword>
<evidence type="ECO:0008006" key="5">
    <source>
        <dbReference type="Google" id="ProtNLM"/>
    </source>
</evidence>